<evidence type="ECO:0000313" key="1">
    <source>
        <dbReference type="EMBL" id="MBD2846045.1"/>
    </source>
</evidence>
<proteinExistence type="predicted"/>
<dbReference type="InterPro" id="IPR010865">
    <property type="entry name" value="DUF1499"/>
</dbReference>
<dbReference type="Proteomes" id="UP000621560">
    <property type="component" value="Unassembled WGS sequence"/>
</dbReference>
<comment type="caution">
    <text evidence="1">The sequence shown here is derived from an EMBL/GenBank/DDBJ whole genome shotgun (WGS) entry which is preliminary data.</text>
</comment>
<keyword evidence="2" id="KW-1185">Reference proteome</keyword>
<accession>A0A927GSI3</accession>
<dbReference type="EMBL" id="JACXIZ010000020">
    <property type="protein sequence ID" value="MBD2846045.1"/>
    <property type="molecule type" value="Genomic_DNA"/>
</dbReference>
<protein>
    <submittedName>
        <fullName evidence="1">DUF1499 domain-containing protein</fullName>
    </submittedName>
</protein>
<name>A0A927GSI3_9BACL</name>
<reference evidence="1" key="1">
    <citation type="submission" date="2020-09" db="EMBL/GenBank/DDBJ databases">
        <title>A novel bacterium of genus Paenibacillus, isolated from South China Sea.</title>
        <authorList>
            <person name="Huang H."/>
            <person name="Mo K."/>
            <person name="Hu Y."/>
        </authorList>
    </citation>
    <scope>NUCLEOTIDE SEQUENCE</scope>
    <source>
        <strain evidence="1">IB182496</strain>
    </source>
</reference>
<organism evidence="1 2">
    <name type="scientific">Paenibacillus sabuli</name>
    <dbReference type="NCBI Taxonomy" id="2772509"/>
    <lineage>
        <taxon>Bacteria</taxon>
        <taxon>Bacillati</taxon>
        <taxon>Bacillota</taxon>
        <taxon>Bacilli</taxon>
        <taxon>Bacillales</taxon>
        <taxon>Paenibacillaceae</taxon>
        <taxon>Paenibacillus</taxon>
    </lineage>
</organism>
<gene>
    <name evidence="1" type="ORF">IDH44_12645</name>
</gene>
<sequence length="149" mass="16888">MQGEGGQLFLHRYWRGRWSLLKRTLIGLLRSFEQTGDKAKDPMLKSHFYKMSKEKAWVEVVSTLKKMQGYKVLHEVESVGEIVVEKRTVTGRTMDITVSLIGVNPLTTAVDIYSASRGSLGDLGSNYRVILDIYRTLDKRLSAYKVSSA</sequence>
<evidence type="ECO:0000313" key="2">
    <source>
        <dbReference type="Proteomes" id="UP000621560"/>
    </source>
</evidence>
<dbReference type="Pfam" id="PF07386">
    <property type="entry name" value="DUF1499"/>
    <property type="match status" value="1"/>
</dbReference>
<dbReference type="AlphaFoldDB" id="A0A927GSI3"/>